<accession>A2DS18</accession>
<dbReference type="Gene3D" id="3.40.50.300">
    <property type="entry name" value="P-loop containing nucleotide triphosphate hydrolases"/>
    <property type="match status" value="1"/>
</dbReference>
<keyword evidence="4" id="KW-0460">Magnesium</keyword>
<feature type="binding site" evidence="3">
    <location>
        <begin position="125"/>
        <end position="128"/>
    </location>
    <ligand>
        <name>GTP</name>
        <dbReference type="ChEBI" id="CHEBI:37565"/>
    </ligand>
</feature>
<dbReference type="GO" id="GO:0006457">
    <property type="term" value="P:protein folding"/>
    <property type="evidence" value="ECO:0000318"/>
    <property type="project" value="GO_Central"/>
</dbReference>
<evidence type="ECO:0000256" key="2">
    <source>
        <dbReference type="ARBA" id="ARBA00023134"/>
    </source>
</evidence>
<keyword evidence="2 3" id="KW-0342">GTP-binding</keyword>
<dbReference type="STRING" id="5722.A2DS18"/>
<dbReference type="VEuPathDB" id="TrichDB:TVAG_447470"/>
<dbReference type="PRINTS" id="PR00449">
    <property type="entry name" value="RASTRNSFRMNG"/>
</dbReference>
<sequence>MGLKDLLKKIKAREHEIRLVFIGLEGAGKTSVIASFLKKPIDGITPTQGFVITNEQRSDYKLSLWDLSGQQSTRASWHSFFDGADVVVFVLDGTDHQNLEEFKKEFENALSKDRGNQLTWAILINKSDIPNCLSVKDLNEVLDLQQHAPRKIMPFNVSAKNKNGIDEAFNAILNDVASKMVY</sequence>
<dbReference type="SMART" id="SM00175">
    <property type="entry name" value="RAB"/>
    <property type="match status" value="1"/>
</dbReference>
<reference evidence="5" key="2">
    <citation type="journal article" date="2007" name="Science">
        <title>Draft genome sequence of the sexually transmitted pathogen Trichomonas vaginalis.</title>
        <authorList>
            <person name="Carlton J.M."/>
            <person name="Hirt R.P."/>
            <person name="Silva J.C."/>
            <person name="Delcher A.L."/>
            <person name="Schatz M."/>
            <person name="Zhao Q."/>
            <person name="Wortman J.R."/>
            <person name="Bidwell S.L."/>
            <person name="Alsmark U.C.M."/>
            <person name="Besteiro S."/>
            <person name="Sicheritz-Ponten T."/>
            <person name="Noel C.J."/>
            <person name="Dacks J.B."/>
            <person name="Foster P.G."/>
            <person name="Simillion C."/>
            <person name="Van de Peer Y."/>
            <person name="Miranda-Saavedra D."/>
            <person name="Barton G.J."/>
            <person name="Westrop G.D."/>
            <person name="Mueller S."/>
            <person name="Dessi D."/>
            <person name="Fiori P.L."/>
            <person name="Ren Q."/>
            <person name="Paulsen I."/>
            <person name="Zhang H."/>
            <person name="Bastida-Corcuera F.D."/>
            <person name="Simoes-Barbosa A."/>
            <person name="Brown M.T."/>
            <person name="Hayes R.D."/>
            <person name="Mukherjee M."/>
            <person name="Okumura C.Y."/>
            <person name="Schneider R."/>
            <person name="Smith A.J."/>
            <person name="Vanacova S."/>
            <person name="Villalvazo M."/>
            <person name="Haas B.J."/>
            <person name="Pertea M."/>
            <person name="Feldblyum T.V."/>
            <person name="Utterback T.R."/>
            <person name="Shu C.L."/>
            <person name="Osoegawa K."/>
            <person name="de Jong P.J."/>
            <person name="Hrdy I."/>
            <person name="Horvathova L."/>
            <person name="Zubacova Z."/>
            <person name="Dolezal P."/>
            <person name="Malik S.B."/>
            <person name="Logsdon J.M. Jr."/>
            <person name="Henze K."/>
            <person name="Gupta A."/>
            <person name="Wang C.C."/>
            <person name="Dunne R.L."/>
            <person name="Upcroft J.A."/>
            <person name="Upcroft P."/>
            <person name="White O."/>
            <person name="Salzberg S.L."/>
            <person name="Tang P."/>
            <person name="Chiu C.-H."/>
            <person name="Lee Y.-S."/>
            <person name="Embley T.M."/>
            <person name="Coombs G.H."/>
            <person name="Mottram J.C."/>
            <person name="Tachezy J."/>
            <person name="Fraser-Liggett C.M."/>
            <person name="Johnson P.J."/>
        </authorList>
    </citation>
    <scope>NUCLEOTIDE SEQUENCE [LARGE SCALE GENOMIC DNA]</scope>
    <source>
        <strain evidence="5">G3</strain>
    </source>
</reference>
<dbReference type="KEGG" id="tva:4774800"/>
<gene>
    <name evidence="5" type="ORF">TVAG_447470</name>
</gene>
<dbReference type="InterPro" id="IPR044612">
    <property type="entry name" value="ARL2/3"/>
</dbReference>
<evidence type="ECO:0000313" key="5">
    <source>
        <dbReference type="EMBL" id="EAY16788.1"/>
    </source>
</evidence>
<keyword evidence="1 3" id="KW-0547">Nucleotide-binding</keyword>
<dbReference type="eggNOG" id="KOG0073">
    <property type="taxonomic scope" value="Eukaryota"/>
</dbReference>
<feature type="binding site" evidence="3">
    <location>
        <begin position="23"/>
        <end position="30"/>
    </location>
    <ligand>
        <name>GTP</name>
        <dbReference type="ChEBI" id="CHEBI:37565"/>
    </ligand>
</feature>
<evidence type="ECO:0000256" key="1">
    <source>
        <dbReference type="ARBA" id="ARBA00022741"/>
    </source>
</evidence>
<dbReference type="Pfam" id="PF00025">
    <property type="entry name" value="Arf"/>
    <property type="match status" value="1"/>
</dbReference>
<dbReference type="AlphaFoldDB" id="A2DS18"/>
<feature type="binding site" evidence="4">
    <location>
        <position position="47"/>
    </location>
    <ligand>
        <name>Mg(2+)</name>
        <dbReference type="ChEBI" id="CHEBI:18420"/>
    </ligand>
</feature>
<dbReference type="NCBIfam" id="TIGR00231">
    <property type="entry name" value="small_GTP"/>
    <property type="match status" value="1"/>
</dbReference>
<reference evidence="5" key="1">
    <citation type="submission" date="2006-10" db="EMBL/GenBank/DDBJ databases">
        <authorList>
            <person name="Amadeo P."/>
            <person name="Zhao Q."/>
            <person name="Wortman J."/>
            <person name="Fraser-Liggett C."/>
            <person name="Carlton J."/>
        </authorList>
    </citation>
    <scope>NUCLEOTIDE SEQUENCE</scope>
    <source>
        <strain evidence="5">G3</strain>
    </source>
</reference>
<dbReference type="GO" id="GO:0005525">
    <property type="term" value="F:GTP binding"/>
    <property type="evidence" value="ECO:0000318"/>
    <property type="project" value="GO_Central"/>
</dbReference>
<organism evidence="5 6">
    <name type="scientific">Trichomonas vaginalis (strain ATCC PRA-98 / G3)</name>
    <dbReference type="NCBI Taxonomy" id="412133"/>
    <lineage>
        <taxon>Eukaryota</taxon>
        <taxon>Metamonada</taxon>
        <taxon>Parabasalia</taxon>
        <taxon>Trichomonadida</taxon>
        <taxon>Trichomonadidae</taxon>
        <taxon>Trichomonas</taxon>
    </lineage>
</organism>
<dbReference type="SMR" id="A2DS18"/>
<feature type="binding site" evidence="3">
    <location>
        <position position="69"/>
    </location>
    <ligand>
        <name>GTP</name>
        <dbReference type="ChEBI" id="CHEBI:37565"/>
    </ligand>
</feature>
<protein>
    <submittedName>
        <fullName evidence="5">Small GTP-binding protein, putative</fullName>
    </submittedName>
</protein>
<dbReference type="PROSITE" id="PS51417">
    <property type="entry name" value="ARF"/>
    <property type="match status" value="1"/>
</dbReference>
<dbReference type="PROSITE" id="PS51419">
    <property type="entry name" value="RAB"/>
    <property type="match status" value="1"/>
</dbReference>
<dbReference type="InterPro" id="IPR027417">
    <property type="entry name" value="P-loop_NTPase"/>
</dbReference>
<proteinExistence type="predicted"/>
<dbReference type="RefSeq" id="XP_001329011.1">
    <property type="nucleotide sequence ID" value="XM_001328976.1"/>
</dbReference>
<dbReference type="VEuPathDB" id="TrichDB:TVAGG3_1001060"/>
<dbReference type="GO" id="GO:0003924">
    <property type="term" value="F:GTPase activity"/>
    <property type="evidence" value="ECO:0007669"/>
    <property type="project" value="InterPro"/>
</dbReference>
<dbReference type="OrthoDB" id="2011769at2759"/>
<evidence type="ECO:0000256" key="3">
    <source>
        <dbReference type="PIRSR" id="PIRSR606689-1"/>
    </source>
</evidence>
<dbReference type="SMART" id="SM00178">
    <property type="entry name" value="SAR"/>
    <property type="match status" value="1"/>
</dbReference>
<dbReference type="InterPro" id="IPR005225">
    <property type="entry name" value="Small_GTP-bd"/>
</dbReference>
<evidence type="ECO:0000313" key="6">
    <source>
        <dbReference type="Proteomes" id="UP000001542"/>
    </source>
</evidence>
<dbReference type="InterPro" id="IPR006689">
    <property type="entry name" value="Small_GTPase_ARF/SAR"/>
</dbReference>
<dbReference type="InParanoid" id="A2DS18"/>
<evidence type="ECO:0000256" key="4">
    <source>
        <dbReference type="PIRSR" id="PIRSR606689-2"/>
    </source>
</evidence>
<name>A2DS18_TRIV3</name>
<dbReference type="SMART" id="SM00177">
    <property type="entry name" value="ARF"/>
    <property type="match status" value="1"/>
</dbReference>
<dbReference type="GO" id="GO:0005737">
    <property type="term" value="C:cytoplasm"/>
    <property type="evidence" value="ECO:0000318"/>
    <property type="project" value="GO_Central"/>
</dbReference>
<dbReference type="GO" id="GO:0046872">
    <property type="term" value="F:metal ion binding"/>
    <property type="evidence" value="ECO:0007669"/>
    <property type="project" value="UniProtKB-KW"/>
</dbReference>
<dbReference type="GO" id="GO:0015630">
    <property type="term" value="C:microtubule cytoskeleton"/>
    <property type="evidence" value="ECO:0000318"/>
    <property type="project" value="GO_Central"/>
</dbReference>
<dbReference type="SUPFAM" id="SSF52540">
    <property type="entry name" value="P-loop containing nucleoside triphosphate hydrolases"/>
    <property type="match status" value="1"/>
</dbReference>
<dbReference type="EMBL" id="DS113238">
    <property type="protein sequence ID" value="EAY16788.1"/>
    <property type="molecule type" value="Genomic_DNA"/>
</dbReference>
<keyword evidence="6" id="KW-1185">Reference proteome</keyword>
<feature type="binding site" evidence="4">
    <location>
        <position position="30"/>
    </location>
    <ligand>
        <name>Mg(2+)</name>
        <dbReference type="ChEBI" id="CHEBI:18420"/>
    </ligand>
</feature>
<keyword evidence="4" id="KW-0479">Metal-binding</keyword>
<dbReference type="Proteomes" id="UP000001542">
    <property type="component" value="Unassembled WGS sequence"/>
</dbReference>
<dbReference type="PANTHER" id="PTHR45697">
    <property type="entry name" value="ADP-RIBOSYLATION FACTOR-LIKE PROTEIN 2-RELATED"/>
    <property type="match status" value="1"/>
</dbReference>